<protein>
    <submittedName>
        <fullName evidence="2">Uncharacterized protein</fullName>
    </submittedName>
</protein>
<comment type="caution">
    <text evidence="2">The sequence shown here is derived from an EMBL/GenBank/DDBJ whole genome shotgun (WGS) entry which is preliminary data.</text>
</comment>
<dbReference type="RefSeq" id="WP_167616433.1">
    <property type="nucleotide sequence ID" value="NZ_JAAUVV010000009.1"/>
</dbReference>
<reference evidence="2 3" key="1">
    <citation type="submission" date="2020-03" db="EMBL/GenBank/DDBJ databases">
        <title>Draft genome sequences of bacterial isolates from the female urobiome.</title>
        <authorList>
            <person name="Miller-Ensminger T."/>
            <person name="Wolfe A.J."/>
            <person name="Putonti C."/>
        </authorList>
    </citation>
    <scope>NUCLEOTIDE SEQUENCE [LARGE SCALE GENOMIC DNA]</scope>
    <source>
        <strain evidence="2 3">UMB8490</strain>
    </source>
</reference>
<evidence type="ECO:0000313" key="2">
    <source>
        <dbReference type="EMBL" id="NJJ03869.1"/>
    </source>
</evidence>
<feature type="chain" id="PRO_5042897717" evidence="1">
    <location>
        <begin position="32"/>
        <end position="223"/>
    </location>
</feature>
<name>A0AAP6XK64_9CORY</name>
<sequence length="223" mass="23277">MSILKSRRTLVVLFGLLLASTTSLVIPSAQASMDSIARQGVPSEHDPIYFAQTSAPLPDDLKEHFTSRMESDYPGITNFAAREFQISAPIDDNGTKVASFLVEGGEYEEGSYAGAVITPEGDITGTMLSKTTWNSDQSELHVDMFSDGEKVQSKNFTVDDLMVPQSNKLLTCLQAAGVTTLAAISIIASCSGLCAVTVGGGCVACAVGFSAIGGTAVGMCFGA</sequence>
<feature type="signal peptide" evidence="1">
    <location>
        <begin position="1"/>
        <end position="31"/>
    </location>
</feature>
<evidence type="ECO:0000256" key="1">
    <source>
        <dbReference type="SAM" id="SignalP"/>
    </source>
</evidence>
<gene>
    <name evidence="2" type="ORF">HC138_05805</name>
</gene>
<accession>A0AAP6XK64</accession>
<organism evidence="2 3">
    <name type="scientific">Corynebacterium coyleae</name>
    <dbReference type="NCBI Taxonomy" id="53374"/>
    <lineage>
        <taxon>Bacteria</taxon>
        <taxon>Bacillati</taxon>
        <taxon>Actinomycetota</taxon>
        <taxon>Actinomycetes</taxon>
        <taxon>Mycobacteriales</taxon>
        <taxon>Corynebacteriaceae</taxon>
        <taxon>Corynebacterium</taxon>
    </lineage>
</organism>
<dbReference type="EMBL" id="JAAUVV010000009">
    <property type="protein sequence ID" value="NJJ03869.1"/>
    <property type="molecule type" value="Genomic_DNA"/>
</dbReference>
<evidence type="ECO:0000313" key="3">
    <source>
        <dbReference type="Proteomes" id="UP000591626"/>
    </source>
</evidence>
<keyword evidence="1" id="KW-0732">Signal</keyword>
<dbReference type="Proteomes" id="UP000591626">
    <property type="component" value="Unassembled WGS sequence"/>
</dbReference>
<proteinExistence type="predicted"/>
<dbReference type="AlphaFoldDB" id="A0AAP6XK64"/>